<feature type="region of interest" description="Disordered" evidence="1">
    <location>
        <begin position="73"/>
        <end position="131"/>
    </location>
</feature>
<accession>M4B7H4</accession>
<protein>
    <submittedName>
        <fullName evidence="2">Uncharacterized protein</fullName>
    </submittedName>
</protein>
<keyword evidence="3" id="KW-1185">Reference proteome</keyword>
<evidence type="ECO:0000256" key="1">
    <source>
        <dbReference type="SAM" id="MobiDB-lite"/>
    </source>
</evidence>
<dbReference type="HOGENOM" id="CLU_159643_0_0_1"/>
<dbReference type="Proteomes" id="UP000011713">
    <property type="component" value="Unassembled WGS sequence"/>
</dbReference>
<evidence type="ECO:0000313" key="3">
    <source>
        <dbReference type="Proteomes" id="UP000011713"/>
    </source>
</evidence>
<dbReference type="InParanoid" id="M4B7H4"/>
<name>M4B7H4_HYAAE</name>
<dbReference type="EMBL" id="JH597778">
    <property type="status" value="NOT_ANNOTATED_CDS"/>
    <property type="molecule type" value="Genomic_DNA"/>
</dbReference>
<dbReference type="EnsemblProtists" id="HpaT802226">
    <property type="protein sequence ID" value="HpaP802226"/>
    <property type="gene ID" value="HpaG802226"/>
</dbReference>
<dbReference type="VEuPathDB" id="FungiDB:HpaG802226"/>
<reference evidence="2" key="2">
    <citation type="submission" date="2015-06" db="UniProtKB">
        <authorList>
            <consortium name="EnsemblProtists"/>
        </authorList>
    </citation>
    <scope>IDENTIFICATION</scope>
    <source>
        <strain evidence="2">Emoy2</strain>
    </source>
</reference>
<dbReference type="AlphaFoldDB" id="M4B7H4"/>
<feature type="compositionally biased region" description="Polar residues" evidence="1">
    <location>
        <begin position="105"/>
        <end position="131"/>
    </location>
</feature>
<dbReference type="STRING" id="559515.M4B7H4"/>
<proteinExistence type="predicted"/>
<evidence type="ECO:0000313" key="2">
    <source>
        <dbReference type="EnsemblProtists" id="HpaP802226"/>
    </source>
</evidence>
<reference evidence="3" key="1">
    <citation type="journal article" date="2010" name="Science">
        <title>Signatures of adaptation to obligate biotrophy in the Hyaloperonospora arabidopsidis genome.</title>
        <authorList>
            <person name="Baxter L."/>
            <person name="Tripathy S."/>
            <person name="Ishaque N."/>
            <person name="Boot N."/>
            <person name="Cabral A."/>
            <person name="Kemen E."/>
            <person name="Thines M."/>
            <person name="Ah-Fong A."/>
            <person name="Anderson R."/>
            <person name="Badejoko W."/>
            <person name="Bittner-Eddy P."/>
            <person name="Boore J.L."/>
            <person name="Chibucos M.C."/>
            <person name="Coates M."/>
            <person name="Dehal P."/>
            <person name="Delehaunty K."/>
            <person name="Dong S."/>
            <person name="Downton P."/>
            <person name="Dumas B."/>
            <person name="Fabro G."/>
            <person name="Fronick C."/>
            <person name="Fuerstenberg S.I."/>
            <person name="Fulton L."/>
            <person name="Gaulin E."/>
            <person name="Govers F."/>
            <person name="Hughes L."/>
            <person name="Humphray S."/>
            <person name="Jiang R.H."/>
            <person name="Judelson H."/>
            <person name="Kamoun S."/>
            <person name="Kyung K."/>
            <person name="Meijer H."/>
            <person name="Minx P."/>
            <person name="Morris P."/>
            <person name="Nelson J."/>
            <person name="Phuntumart V."/>
            <person name="Qutob D."/>
            <person name="Rehmany A."/>
            <person name="Rougon-Cardoso A."/>
            <person name="Ryden P."/>
            <person name="Torto-Alalibo T."/>
            <person name="Studholme D."/>
            <person name="Wang Y."/>
            <person name="Win J."/>
            <person name="Wood J."/>
            <person name="Clifton S.W."/>
            <person name="Rogers J."/>
            <person name="Van den Ackerveken G."/>
            <person name="Jones J.D."/>
            <person name="McDowell J.M."/>
            <person name="Beynon J."/>
            <person name="Tyler B.M."/>
        </authorList>
    </citation>
    <scope>NUCLEOTIDE SEQUENCE [LARGE SCALE GENOMIC DNA]</scope>
    <source>
        <strain evidence="3">Emoy2</strain>
    </source>
</reference>
<sequence>MAAMQSDSLPEAVHVTIFIEGLRTGVARTEVFWVHPSTFEEAVRIVLNAEHNFKSARLGWNGYNPSSARANYTSTLAGNRPEPMDLSYAEDESEVELQAAEQQRVRQATSQHSTPSQKSTSGMARGNADTQ</sequence>
<dbReference type="eggNOG" id="KOG0017">
    <property type="taxonomic scope" value="Eukaryota"/>
</dbReference>
<organism evidence="2 3">
    <name type="scientific">Hyaloperonospora arabidopsidis (strain Emoy2)</name>
    <name type="common">Downy mildew agent</name>
    <name type="synonym">Peronospora arabidopsidis</name>
    <dbReference type="NCBI Taxonomy" id="559515"/>
    <lineage>
        <taxon>Eukaryota</taxon>
        <taxon>Sar</taxon>
        <taxon>Stramenopiles</taxon>
        <taxon>Oomycota</taxon>
        <taxon>Peronosporomycetes</taxon>
        <taxon>Peronosporales</taxon>
        <taxon>Peronosporaceae</taxon>
        <taxon>Hyaloperonospora</taxon>
    </lineage>
</organism>